<name>A0A2X3CCG1_KLEPN</name>
<proteinExistence type="predicted"/>
<protein>
    <submittedName>
        <fullName evidence="1">Uncharacterized protein</fullName>
    </submittedName>
</protein>
<dbReference type="AlphaFoldDB" id="A0A2X3CCG1"/>
<reference evidence="1 2" key="1">
    <citation type="submission" date="2018-06" db="EMBL/GenBank/DDBJ databases">
        <authorList>
            <consortium name="Pathogen Informatics"/>
            <person name="Doyle S."/>
        </authorList>
    </citation>
    <scope>NUCLEOTIDE SEQUENCE [LARGE SCALE GENOMIC DNA]</scope>
    <source>
        <strain evidence="1 2">NCTC9645</strain>
    </source>
</reference>
<sequence length="45" mass="4876">MITRLAAHMKNKTTGAFLGYFENSVLMRQIFISASAEDGAPALTT</sequence>
<evidence type="ECO:0000313" key="2">
    <source>
        <dbReference type="Proteomes" id="UP000250675"/>
    </source>
</evidence>
<evidence type="ECO:0000313" key="1">
    <source>
        <dbReference type="EMBL" id="SQC11587.1"/>
    </source>
</evidence>
<dbReference type="EMBL" id="UASO01000003">
    <property type="protein sequence ID" value="SQC11587.1"/>
    <property type="molecule type" value="Genomic_DNA"/>
</dbReference>
<organism evidence="1 2">
    <name type="scientific">Klebsiella pneumoniae</name>
    <dbReference type="NCBI Taxonomy" id="573"/>
    <lineage>
        <taxon>Bacteria</taxon>
        <taxon>Pseudomonadati</taxon>
        <taxon>Pseudomonadota</taxon>
        <taxon>Gammaproteobacteria</taxon>
        <taxon>Enterobacterales</taxon>
        <taxon>Enterobacteriaceae</taxon>
        <taxon>Klebsiella/Raoultella group</taxon>
        <taxon>Klebsiella</taxon>
        <taxon>Klebsiella pneumoniae complex</taxon>
    </lineage>
</organism>
<gene>
    <name evidence="1" type="ORF">NCTC9645_00658</name>
</gene>
<accession>A0A2X3CCG1</accession>
<dbReference type="Proteomes" id="UP000250675">
    <property type="component" value="Unassembled WGS sequence"/>
</dbReference>